<dbReference type="Pfam" id="PF00078">
    <property type="entry name" value="RVT_1"/>
    <property type="match status" value="1"/>
</dbReference>
<dbReference type="PANTHER" id="PTHR24559">
    <property type="entry name" value="TRANSPOSON TY3-I GAG-POL POLYPROTEIN"/>
    <property type="match status" value="1"/>
</dbReference>
<dbReference type="EMBL" id="JBANAX010000460">
    <property type="protein sequence ID" value="KAL1208037.1"/>
    <property type="molecule type" value="Genomic_DNA"/>
</dbReference>
<dbReference type="InterPro" id="IPR000477">
    <property type="entry name" value="RT_dom"/>
</dbReference>
<organism evidence="2 3">
    <name type="scientific">Cardamine amara subsp. amara</name>
    <dbReference type="NCBI Taxonomy" id="228776"/>
    <lineage>
        <taxon>Eukaryota</taxon>
        <taxon>Viridiplantae</taxon>
        <taxon>Streptophyta</taxon>
        <taxon>Embryophyta</taxon>
        <taxon>Tracheophyta</taxon>
        <taxon>Spermatophyta</taxon>
        <taxon>Magnoliopsida</taxon>
        <taxon>eudicotyledons</taxon>
        <taxon>Gunneridae</taxon>
        <taxon>Pentapetalae</taxon>
        <taxon>rosids</taxon>
        <taxon>malvids</taxon>
        <taxon>Brassicales</taxon>
        <taxon>Brassicaceae</taxon>
        <taxon>Cardamineae</taxon>
        <taxon>Cardamine</taxon>
    </lineage>
</organism>
<name>A0ABD1AMN3_CARAN</name>
<evidence type="ECO:0000259" key="1">
    <source>
        <dbReference type="PROSITE" id="PS50878"/>
    </source>
</evidence>
<sequence length="106" mass="12392">MNPDDQEKTSFITDKRIYCYIVMPFGLKNNGATYQHLLNKMFDKQLGKTMEVYIDDMLVKSLKESKHISHLDQCFRILNKYGMKLNPAKYTCGVPSGEFLRYIVTQ</sequence>
<dbReference type="CDD" id="cd01647">
    <property type="entry name" value="RT_LTR"/>
    <property type="match status" value="1"/>
</dbReference>
<accession>A0ABD1AMN3</accession>
<dbReference type="InterPro" id="IPR043502">
    <property type="entry name" value="DNA/RNA_pol_sf"/>
</dbReference>
<gene>
    <name evidence="2" type="ORF">V5N11_008184</name>
</gene>
<dbReference type="InterPro" id="IPR053134">
    <property type="entry name" value="RNA-dir_DNA_polymerase"/>
</dbReference>
<dbReference type="SUPFAM" id="SSF56672">
    <property type="entry name" value="DNA/RNA polymerases"/>
    <property type="match status" value="1"/>
</dbReference>
<keyword evidence="3" id="KW-1185">Reference proteome</keyword>
<dbReference type="Proteomes" id="UP001558713">
    <property type="component" value="Unassembled WGS sequence"/>
</dbReference>
<proteinExistence type="predicted"/>
<reference evidence="2 3" key="1">
    <citation type="submission" date="2024-04" db="EMBL/GenBank/DDBJ databases">
        <title>Genome assembly C_amara_ONT_v2.</title>
        <authorList>
            <person name="Yant L."/>
            <person name="Moore C."/>
            <person name="Slenker M."/>
        </authorList>
    </citation>
    <scope>NUCLEOTIDE SEQUENCE [LARGE SCALE GENOMIC DNA]</scope>
    <source>
        <tissue evidence="2">Leaf</tissue>
    </source>
</reference>
<comment type="caution">
    <text evidence="2">The sequence shown here is derived from an EMBL/GenBank/DDBJ whole genome shotgun (WGS) entry which is preliminary data.</text>
</comment>
<evidence type="ECO:0000313" key="2">
    <source>
        <dbReference type="EMBL" id="KAL1208037.1"/>
    </source>
</evidence>
<dbReference type="InterPro" id="IPR043128">
    <property type="entry name" value="Rev_trsase/Diguanyl_cyclase"/>
</dbReference>
<dbReference type="PROSITE" id="PS50878">
    <property type="entry name" value="RT_POL"/>
    <property type="match status" value="1"/>
</dbReference>
<dbReference type="Gene3D" id="3.10.10.10">
    <property type="entry name" value="HIV Type 1 Reverse Transcriptase, subunit A, domain 1"/>
    <property type="match status" value="1"/>
</dbReference>
<evidence type="ECO:0000313" key="3">
    <source>
        <dbReference type="Proteomes" id="UP001558713"/>
    </source>
</evidence>
<dbReference type="AlphaFoldDB" id="A0ABD1AMN3"/>
<feature type="domain" description="Reverse transcriptase" evidence="1">
    <location>
        <begin position="1"/>
        <end position="104"/>
    </location>
</feature>
<protein>
    <recommendedName>
        <fullName evidence="1">Reverse transcriptase domain-containing protein</fullName>
    </recommendedName>
</protein>
<dbReference type="PANTHER" id="PTHR24559:SF431">
    <property type="entry name" value="RNA-DIRECTED DNA POLYMERASE HOMOLOG"/>
    <property type="match status" value="1"/>
</dbReference>
<dbReference type="Gene3D" id="3.30.70.270">
    <property type="match status" value="1"/>
</dbReference>